<evidence type="ECO:0000313" key="1">
    <source>
        <dbReference type="EMBL" id="MFC4856906.1"/>
    </source>
</evidence>
<reference evidence="2" key="1">
    <citation type="journal article" date="2019" name="Int. J. Syst. Evol. Microbiol.">
        <title>The Global Catalogue of Microorganisms (GCM) 10K type strain sequencing project: providing services to taxonomists for standard genome sequencing and annotation.</title>
        <authorList>
            <consortium name="The Broad Institute Genomics Platform"/>
            <consortium name="The Broad Institute Genome Sequencing Center for Infectious Disease"/>
            <person name="Wu L."/>
            <person name="Ma J."/>
        </authorList>
    </citation>
    <scope>NUCLEOTIDE SEQUENCE [LARGE SCALE GENOMIC DNA]</scope>
    <source>
        <strain evidence="2">ZS-22-S1</strain>
    </source>
</reference>
<accession>A0ABV9SBD0</accession>
<protein>
    <submittedName>
        <fullName evidence="1">Uncharacterized protein</fullName>
    </submittedName>
</protein>
<gene>
    <name evidence="1" type="ORF">ACFPCV_25675</name>
</gene>
<dbReference type="Proteomes" id="UP001595859">
    <property type="component" value="Unassembled WGS sequence"/>
</dbReference>
<sequence>MSLREKLSDWTDWDSASYILGCELNIFTGSEEWMSVKGVFWGSNKLGEGLTDTLRALVRAGVLEHRPEPDDQYRWAMTGGPLDLVAD</sequence>
<dbReference type="EMBL" id="JBHSIS010000014">
    <property type="protein sequence ID" value="MFC4856906.1"/>
    <property type="molecule type" value="Genomic_DNA"/>
</dbReference>
<comment type="caution">
    <text evidence="1">The sequence shown here is derived from an EMBL/GenBank/DDBJ whole genome shotgun (WGS) entry which is preliminary data.</text>
</comment>
<proteinExistence type="predicted"/>
<dbReference type="RefSeq" id="WP_378058897.1">
    <property type="nucleotide sequence ID" value="NZ_JBHSIS010000014.1"/>
</dbReference>
<keyword evidence="2" id="KW-1185">Reference proteome</keyword>
<name>A0ABV9SBD0_9PSEU</name>
<evidence type="ECO:0000313" key="2">
    <source>
        <dbReference type="Proteomes" id="UP001595859"/>
    </source>
</evidence>
<organism evidence="1 2">
    <name type="scientific">Actinophytocola glycyrrhizae</name>
    <dbReference type="NCBI Taxonomy" id="2044873"/>
    <lineage>
        <taxon>Bacteria</taxon>
        <taxon>Bacillati</taxon>
        <taxon>Actinomycetota</taxon>
        <taxon>Actinomycetes</taxon>
        <taxon>Pseudonocardiales</taxon>
        <taxon>Pseudonocardiaceae</taxon>
    </lineage>
</organism>